<feature type="binding site" evidence="7">
    <location>
        <position position="131"/>
    </location>
    <ligand>
        <name>carbamoyl phosphate</name>
        <dbReference type="ChEBI" id="CHEBI:58228"/>
    </ligand>
</feature>
<dbReference type="SUPFAM" id="SSF53671">
    <property type="entry name" value="Aspartate/ornithine carbamoyltransferase"/>
    <property type="match status" value="1"/>
</dbReference>
<dbReference type="AlphaFoldDB" id="H1XQB8"/>
<feature type="domain" description="Aspartate/ornithine carbamoyltransferase carbamoyl-P binding" evidence="9">
    <location>
        <begin position="3"/>
        <end position="143"/>
    </location>
</feature>
<dbReference type="UniPathway" id="UPA00070">
    <property type="reaction ID" value="UER00116"/>
</dbReference>
<dbReference type="Proteomes" id="UP000004671">
    <property type="component" value="Chromosome"/>
</dbReference>
<dbReference type="GO" id="GO:0005829">
    <property type="term" value="C:cytosol"/>
    <property type="evidence" value="ECO:0007669"/>
    <property type="project" value="TreeGrafter"/>
</dbReference>
<feature type="binding site" evidence="7">
    <location>
        <position position="164"/>
    </location>
    <ligand>
        <name>L-aspartate</name>
        <dbReference type="ChEBI" id="CHEBI:29991"/>
    </ligand>
</feature>
<evidence type="ECO:0000313" key="13">
    <source>
        <dbReference type="Proteomes" id="UP000183868"/>
    </source>
</evidence>
<evidence type="ECO:0000256" key="4">
    <source>
        <dbReference type="ARBA" id="ARBA00022975"/>
    </source>
</evidence>
<keyword evidence="3 7" id="KW-0808">Transferase</keyword>
<reference evidence="10 13" key="2">
    <citation type="submission" date="2016-11" db="EMBL/GenBank/DDBJ databases">
        <title>Genomic analysis of Caldithrix abyssi and proposal of a novel bacterial phylum Caldithrichaeota.</title>
        <authorList>
            <person name="Kublanov I."/>
            <person name="Sigalova O."/>
            <person name="Gavrilov S."/>
            <person name="Lebedinsky A."/>
            <person name="Ivanova N."/>
            <person name="Daum C."/>
            <person name="Reddy T."/>
            <person name="Klenk H.P."/>
            <person name="Goker M."/>
            <person name="Reva O."/>
            <person name="Miroshnichenko M."/>
            <person name="Kyprides N."/>
            <person name="Woyke T."/>
            <person name="Gelfand M."/>
        </authorList>
    </citation>
    <scope>NUCLEOTIDE SEQUENCE [LARGE SCALE GENOMIC DNA]</scope>
    <source>
        <strain evidence="10 13">LF13</strain>
    </source>
</reference>
<dbReference type="EC" id="2.1.3.2" evidence="7"/>
<feature type="binding site" evidence="7">
    <location>
        <position position="53"/>
    </location>
    <ligand>
        <name>carbamoyl phosphate</name>
        <dbReference type="ChEBI" id="CHEBI:58228"/>
    </ligand>
</feature>
<feature type="binding site" evidence="7">
    <location>
        <position position="134"/>
    </location>
    <ligand>
        <name>carbamoyl phosphate</name>
        <dbReference type="ChEBI" id="CHEBI:58228"/>
    </ligand>
</feature>
<dbReference type="OrthoDB" id="9774690at2"/>
<feature type="binding site" evidence="7">
    <location>
        <position position="265"/>
    </location>
    <ligand>
        <name>carbamoyl phosphate</name>
        <dbReference type="ChEBI" id="CHEBI:58228"/>
    </ligand>
</feature>
<evidence type="ECO:0000313" key="10">
    <source>
        <dbReference type="EMBL" id="APF19911.1"/>
    </source>
</evidence>
<evidence type="ECO:0000256" key="7">
    <source>
        <dbReference type="HAMAP-Rule" id="MF_00001"/>
    </source>
</evidence>
<dbReference type="Pfam" id="PF00185">
    <property type="entry name" value="OTCace"/>
    <property type="match status" value="1"/>
</dbReference>
<dbReference type="Pfam" id="PF02729">
    <property type="entry name" value="OTCace_N"/>
    <property type="match status" value="1"/>
</dbReference>
<comment type="function">
    <text evidence="5 7">Catalyzes the condensation of carbamoyl phosphate and aspartate to form carbamoyl aspartate and inorganic phosphate, the committed step in the de novo pyrimidine nucleotide biosynthesis pathway.</text>
</comment>
<dbReference type="eggNOG" id="COG0540">
    <property type="taxonomic scope" value="Bacteria"/>
</dbReference>
<evidence type="ECO:0000256" key="3">
    <source>
        <dbReference type="ARBA" id="ARBA00022679"/>
    </source>
</evidence>
<dbReference type="InterPro" id="IPR002082">
    <property type="entry name" value="Asp_carbamoyltransf"/>
</dbReference>
<evidence type="ECO:0000313" key="11">
    <source>
        <dbReference type="EMBL" id="EHO40005.1"/>
    </source>
</evidence>
<evidence type="ECO:0000256" key="1">
    <source>
        <dbReference type="ARBA" id="ARBA00004852"/>
    </source>
</evidence>
<feature type="binding site" evidence="7">
    <location>
        <position position="266"/>
    </location>
    <ligand>
        <name>carbamoyl phosphate</name>
        <dbReference type="ChEBI" id="CHEBI:58228"/>
    </ligand>
</feature>
<dbReference type="InterPro" id="IPR006132">
    <property type="entry name" value="Asp/Orn_carbamoyltranf_P-bd"/>
</dbReference>
<dbReference type="GO" id="GO:0006207">
    <property type="term" value="P:'de novo' pyrimidine nucleobase biosynthetic process"/>
    <property type="evidence" value="ECO:0007669"/>
    <property type="project" value="InterPro"/>
</dbReference>
<dbReference type="KEGG" id="caby:Cabys_3163"/>
<dbReference type="PROSITE" id="PS00097">
    <property type="entry name" value="CARBAMOYLTRANSFERASE"/>
    <property type="match status" value="1"/>
</dbReference>
<evidence type="ECO:0000259" key="9">
    <source>
        <dbReference type="Pfam" id="PF02729"/>
    </source>
</evidence>
<feature type="binding site" evidence="7">
    <location>
        <position position="54"/>
    </location>
    <ligand>
        <name>carbamoyl phosphate</name>
        <dbReference type="ChEBI" id="CHEBI:58228"/>
    </ligand>
</feature>
<dbReference type="PRINTS" id="PR00101">
    <property type="entry name" value="ATCASE"/>
</dbReference>
<sequence>MKKDLISMEDLTVDEIKAYIELAHRVEATPPERLVKKLPGKIMAALFFEPSTRTRLSFESAMHRLGGSVIGFAEQSATSVSKGESFVDTIYTVENYCDIMVIRHPGEGTARLAAQTTDLPVINAGDGSNQHPTQTLLDLYTIEKDLGKIADITVAFVGDLKYSRTVHSLIRALMKFGVSEYYLVAPESLRLPGYFKMSDQPEKFKFYETNHLEEVIAKCDVLYMTRIQRERFPDLLEYEKVKDSYRLTAAMLEGARPHLRVLHPLPRVNEIAYDVDKTRYAGYFPQARNGVIMRQAILLKHLGVEL</sequence>
<dbReference type="InParanoid" id="H1XQB8"/>
<reference evidence="11 12" key="1">
    <citation type="submission" date="2011-09" db="EMBL/GenBank/DDBJ databases">
        <title>The permanent draft genome of Caldithrix abyssi DSM 13497.</title>
        <authorList>
            <consortium name="US DOE Joint Genome Institute (JGI-PGF)"/>
            <person name="Lucas S."/>
            <person name="Han J."/>
            <person name="Lapidus A."/>
            <person name="Bruce D."/>
            <person name="Goodwin L."/>
            <person name="Pitluck S."/>
            <person name="Peters L."/>
            <person name="Kyrpides N."/>
            <person name="Mavromatis K."/>
            <person name="Ivanova N."/>
            <person name="Mikhailova N."/>
            <person name="Chertkov O."/>
            <person name="Detter J.C."/>
            <person name="Tapia R."/>
            <person name="Han C."/>
            <person name="Land M."/>
            <person name="Hauser L."/>
            <person name="Markowitz V."/>
            <person name="Cheng J.-F."/>
            <person name="Hugenholtz P."/>
            <person name="Woyke T."/>
            <person name="Wu D."/>
            <person name="Spring S."/>
            <person name="Brambilla E."/>
            <person name="Klenk H.-P."/>
            <person name="Eisen J.A."/>
        </authorList>
    </citation>
    <scope>NUCLEOTIDE SEQUENCE [LARGE SCALE GENOMIC DNA]</scope>
    <source>
        <strain evidence="11 12">DSM 13497</strain>
    </source>
</reference>
<comment type="similarity">
    <text evidence="2 7">Belongs to the aspartate/ornithine carbamoyltransferase superfamily. ATCase family.</text>
</comment>
<dbReference type="STRING" id="880073.Cabys_3163"/>
<comment type="catalytic activity">
    <reaction evidence="6 7">
        <text>carbamoyl phosphate + L-aspartate = N-carbamoyl-L-aspartate + phosphate + H(+)</text>
        <dbReference type="Rhea" id="RHEA:20013"/>
        <dbReference type="ChEBI" id="CHEBI:15378"/>
        <dbReference type="ChEBI" id="CHEBI:29991"/>
        <dbReference type="ChEBI" id="CHEBI:32814"/>
        <dbReference type="ChEBI" id="CHEBI:43474"/>
        <dbReference type="ChEBI" id="CHEBI:58228"/>
        <dbReference type="EC" id="2.1.3.2"/>
    </reaction>
</comment>
<comment type="subunit">
    <text evidence="7">Heterododecamer (2C3:3R2) of six catalytic PyrB chains organized as two trimers (C3), and six regulatory PyrI chains organized as three dimers (R2).</text>
</comment>
<dbReference type="InterPro" id="IPR036901">
    <property type="entry name" value="Asp/Orn_carbamoylTrfase_sf"/>
</dbReference>
<organism evidence="11 12">
    <name type="scientific">Caldithrix abyssi DSM 13497</name>
    <dbReference type="NCBI Taxonomy" id="880073"/>
    <lineage>
        <taxon>Bacteria</taxon>
        <taxon>Pseudomonadati</taxon>
        <taxon>Calditrichota</taxon>
        <taxon>Calditrichia</taxon>
        <taxon>Calditrichales</taxon>
        <taxon>Calditrichaceae</taxon>
        <taxon>Caldithrix</taxon>
    </lineage>
</organism>
<feature type="binding site" evidence="7">
    <location>
        <position position="103"/>
    </location>
    <ligand>
        <name>carbamoyl phosphate</name>
        <dbReference type="ChEBI" id="CHEBI:58228"/>
    </ligand>
</feature>
<dbReference type="FunCoup" id="H1XQB8">
    <property type="interactions" value="544"/>
</dbReference>
<dbReference type="HOGENOM" id="CLU_043846_1_2_0"/>
<dbReference type="PANTHER" id="PTHR45753:SF6">
    <property type="entry name" value="ASPARTATE CARBAMOYLTRANSFERASE"/>
    <property type="match status" value="1"/>
</dbReference>
<dbReference type="FunFam" id="3.40.50.1370:FF:000002">
    <property type="entry name" value="Aspartate carbamoyltransferase 2"/>
    <property type="match status" value="1"/>
</dbReference>
<evidence type="ECO:0000313" key="12">
    <source>
        <dbReference type="Proteomes" id="UP000004671"/>
    </source>
</evidence>
<keyword evidence="12" id="KW-1185">Reference proteome</keyword>
<name>H1XQB8_CALAY</name>
<dbReference type="NCBIfam" id="TIGR00670">
    <property type="entry name" value="asp_carb_tr"/>
    <property type="match status" value="1"/>
</dbReference>
<evidence type="ECO:0000256" key="2">
    <source>
        <dbReference type="ARBA" id="ARBA00008896"/>
    </source>
</evidence>
<dbReference type="GO" id="GO:0016597">
    <property type="term" value="F:amino acid binding"/>
    <property type="evidence" value="ECO:0007669"/>
    <property type="project" value="InterPro"/>
</dbReference>
<dbReference type="HAMAP" id="MF_00001">
    <property type="entry name" value="Asp_carb_tr"/>
    <property type="match status" value="1"/>
</dbReference>
<gene>
    <name evidence="7 10" type="primary">pyrB</name>
    <name evidence="10" type="ORF">Cabys_3163</name>
    <name evidence="11" type="ORF">Calab_0359</name>
</gene>
<feature type="domain" description="Aspartate/ornithine carbamoyltransferase Asp/Orn-binding" evidence="8">
    <location>
        <begin position="151"/>
        <end position="299"/>
    </location>
</feature>
<protein>
    <recommendedName>
        <fullName evidence="7">Aspartate carbamoyltransferase</fullName>
        <ecNumber evidence="7">2.1.3.2</ecNumber>
    </recommendedName>
    <alternativeName>
        <fullName evidence="7">Aspartate transcarbamylase</fullName>
        <shortName evidence="7">ATCase</shortName>
    </alternativeName>
</protein>
<dbReference type="InterPro" id="IPR006131">
    <property type="entry name" value="Asp_carbamoyltransf_Asp/Orn-bd"/>
</dbReference>
<dbReference type="InterPro" id="IPR006130">
    <property type="entry name" value="Asp/Orn_carbamoylTrfase"/>
</dbReference>
<dbReference type="EMBL" id="CP018099">
    <property type="protein sequence ID" value="APF19911.1"/>
    <property type="molecule type" value="Genomic_DNA"/>
</dbReference>
<dbReference type="NCBIfam" id="NF002032">
    <property type="entry name" value="PRK00856.1"/>
    <property type="match status" value="1"/>
</dbReference>
<comment type="pathway">
    <text evidence="1 7">Pyrimidine metabolism; UMP biosynthesis via de novo pathway; (S)-dihydroorotate from bicarbonate: step 2/3.</text>
</comment>
<dbReference type="GO" id="GO:0006520">
    <property type="term" value="P:amino acid metabolic process"/>
    <property type="evidence" value="ECO:0007669"/>
    <property type="project" value="InterPro"/>
</dbReference>
<proteinExistence type="inferred from homology"/>
<dbReference type="Proteomes" id="UP000183868">
    <property type="component" value="Chromosome"/>
</dbReference>
<accession>H1XQB8</accession>
<dbReference type="Gene3D" id="3.40.50.1370">
    <property type="entry name" value="Aspartate/ornithine carbamoyltransferase"/>
    <property type="match status" value="2"/>
</dbReference>
<evidence type="ECO:0000256" key="6">
    <source>
        <dbReference type="ARBA" id="ARBA00048859"/>
    </source>
</evidence>
<dbReference type="FunFam" id="3.40.50.1370:FF:000001">
    <property type="entry name" value="Aspartate carbamoyltransferase"/>
    <property type="match status" value="1"/>
</dbReference>
<dbReference type="RefSeq" id="WP_006926913.1">
    <property type="nucleotide sequence ID" value="NZ_CM001402.1"/>
</dbReference>
<dbReference type="EMBL" id="CM001402">
    <property type="protein sequence ID" value="EHO40005.1"/>
    <property type="molecule type" value="Genomic_DNA"/>
</dbReference>
<evidence type="ECO:0000259" key="8">
    <source>
        <dbReference type="Pfam" id="PF00185"/>
    </source>
</evidence>
<feature type="binding site" evidence="7">
    <location>
        <position position="82"/>
    </location>
    <ligand>
        <name>L-aspartate</name>
        <dbReference type="ChEBI" id="CHEBI:29991"/>
    </ligand>
</feature>
<dbReference type="PaxDb" id="880073-Calab_0359"/>
<feature type="binding site" evidence="7">
    <location>
        <position position="226"/>
    </location>
    <ligand>
        <name>L-aspartate</name>
        <dbReference type="ChEBI" id="CHEBI:29991"/>
    </ligand>
</feature>
<dbReference type="PRINTS" id="PR00100">
    <property type="entry name" value="AOTCASE"/>
</dbReference>
<dbReference type="GO" id="GO:0044205">
    <property type="term" value="P:'de novo' UMP biosynthetic process"/>
    <property type="evidence" value="ECO:0007669"/>
    <property type="project" value="UniProtKB-UniRule"/>
</dbReference>
<keyword evidence="4 7" id="KW-0665">Pyrimidine biosynthesis</keyword>
<evidence type="ECO:0000256" key="5">
    <source>
        <dbReference type="ARBA" id="ARBA00043884"/>
    </source>
</evidence>
<dbReference type="GO" id="GO:0004070">
    <property type="term" value="F:aspartate carbamoyltransferase activity"/>
    <property type="evidence" value="ECO:0007669"/>
    <property type="project" value="UniProtKB-UniRule"/>
</dbReference>
<dbReference type="PANTHER" id="PTHR45753">
    <property type="entry name" value="ORNITHINE CARBAMOYLTRANSFERASE, MITOCHONDRIAL"/>
    <property type="match status" value="1"/>
</dbReference>